<reference evidence="9" key="1">
    <citation type="submission" date="2015-07" db="EMBL/GenBank/DDBJ databases">
        <title>Near-Complete Genome Sequence of the Cellulolytic Bacterium Bacteroides (Pseudobacteroides) cellulosolvens ATCC 35603.</title>
        <authorList>
            <person name="Dassa B."/>
            <person name="Utturkar S.M."/>
            <person name="Klingeman D.M."/>
            <person name="Hurt R.A."/>
            <person name="Keller M."/>
            <person name="Xu J."/>
            <person name="Reddy Y.H.K."/>
            <person name="Borovok I."/>
            <person name="Grinberg I.R."/>
            <person name="Lamed R."/>
            <person name="Zhivin O."/>
            <person name="Bayer E.A."/>
            <person name="Brown S.D."/>
        </authorList>
    </citation>
    <scope>NUCLEOTIDE SEQUENCE [LARGE SCALE GENOMIC DNA]</scope>
    <source>
        <strain evidence="9">DSM 2933</strain>
    </source>
</reference>
<dbReference type="eggNOG" id="COG3321">
    <property type="taxonomic scope" value="Bacteria"/>
</dbReference>
<dbReference type="PROSITE" id="PS52019">
    <property type="entry name" value="PKS_MFAS_DH"/>
    <property type="match status" value="1"/>
</dbReference>
<dbReference type="SUPFAM" id="SSF51735">
    <property type="entry name" value="NAD(P)-binding Rossmann-fold domains"/>
    <property type="match status" value="1"/>
</dbReference>
<dbReference type="InterPro" id="IPR014030">
    <property type="entry name" value="Ketoacyl_synth_N"/>
</dbReference>
<dbReference type="SUPFAM" id="SSF55048">
    <property type="entry name" value="Probable ACP-binding domain of malonyl-CoA ACP transacylase"/>
    <property type="match status" value="1"/>
</dbReference>
<dbReference type="GO" id="GO:0047879">
    <property type="term" value="F:erythronolide synthase activity"/>
    <property type="evidence" value="ECO:0007669"/>
    <property type="project" value="UniProtKB-EC"/>
</dbReference>
<dbReference type="SMART" id="SM00827">
    <property type="entry name" value="PKS_AT"/>
    <property type="match status" value="1"/>
</dbReference>
<dbReference type="Pfam" id="PF00109">
    <property type="entry name" value="ketoacyl-synt"/>
    <property type="match status" value="2"/>
</dbReference>
<dbReference type="InterPro" id="IPR036736">
    <property type="entry name" value="ACP-like_sf"/>
</dbReference>
<evidence type="ECO:0000256" key="3">
    <source>
        <dbReference type="ARBA" id="ARBA00022679"/>
    </source>
</evidence>
<dbReference type="eggNOG" id="COG0304">
    <property type="taxonomic scope" value="Bacteria"/>
</dbReference>
<evidence type="ECO:0000259" key="5">
    <source>
        <dbReference type="PROSITE" id="PS50075"/>
    </source>
</evidence>
<feature type="domain" description="Ketosynthase family 3 (KS3)" evidence="6">
    <location>
        <begin position="980"/>
        <end position="1492"/>
    </location>
</feature>
<evidence type="ECO:0000313" key="9">
    <source>
        <dbReference type="Proteomes" id="UP000036923"/>
    </source>
</evidence>
<dbReference type="InterPro" id="IPR016036">
    <property type="entry name" value="Malonyl_transacylase_ACP-bd"/>
</dbReference>
<feature type="domain" description="Carrier" evidence="5">
    <location>
        <begin position="1593"/>
        <end position="1672"/>
    </location>
</feature>
<dbReference type="Gene3D" id="3.40.50.720">
    <property type="entry name" value="NAD(P)-binding Rossmann-like Domain"/>
    <property type="match status" value="1"/>
</dbReference>
<dbReference type="PANTHER" id="PTHR43775">
    <property type="entry name" value="FATTY ACID SYNTHASE"/>
    <property type="match status" value="1"/>
</dbReference>
<name>A0A0L6JMG5_9FIRM</name>
<dbReference type="InterPro" id="IPR001227">
    <property type="entry name" value="Ac_transferase_dom_sf"/>
</dbReference>
<evidence type="ECO:0000313" key="8">
    <source>
        <dbReference type="EMBL" id="KNY26964.1"/>
    </source>
</evidence>
<evidence type="ECO:0000259" key="6">
    <source>
        <dbReference type="PROSITE" id="PS52004"/>
    </source>
</evidence>
<dbReference type="Gene3D" id="3.40.366.10">
    <property type="entry name" value="Malonyl-Coenzyme A Acyl Carrier Protein, domain 2"/>
    <property type="match status" value="1"/>
</dbReference>
<dbReference type="EC" id="2.3.1.94" evidence="8"/>
<dbReference type="InterPro" id="IPR057326">
    <property type="entry name" value="KR_dom"/>
</dbReference>
<dbReference type="InterPro" id="IPR018201">
    <property type="entry name" value="Ketoacyl_synth_AS"/>
</dbReference>
<dbReference type="SUPFAM" id="SSF53901">
    <property type="entry name" value="Thiolase-like"/>
    <property type="match status" value="4"/>
</dbReference>
<feature type="active site" description="Proton donor; for dehydratase activity" evidence="4">
    <location>
        <position position="2546"/>
    </location>
</feature>
<keyword evidence="9" id="KW-1185">Reference proteome</keyword>
<dbReference type="GO" id="GO:0004315">
    <property type="term" value="F:3-oxoacyl-[acyl-carrier-protein] synthase activity"/>
    <property type="evidence" value="ECO:0007669"/>
    <property type="project" value="InterPro"/>
</dbReference>
<dbReference type="Pfam" id="PF02801">
    <property type="entry name" value="Ketoacyl-synt_C"/>
    <property type="match status" value="1"/>
</dbReference>
<dbReference type="GO" id="GO:0005886">
    <property type="term" value="C:plasma membrane"/>
    <property type="evidence" value="ECO:0007669"/>
    <property type="project" value="TreeGrafter"/>
</dbReference>
<dbReference type="InterPro" id="IPR016035">
    <property type="entry name" value="Acyl_Trfase/lysoPLipase"/>
</dbReference>
<feature type="domain" description="Carrier" evidence="5">
    <location>
        <begin position="1689"/>
        <end position="1768"/>
    </location>
</feature>
<evidence type="ECO:0000256" key="1">
    <source>
        <dbReference type="ARBA" id="ARBA00022450"/>
    </source>
</evidence>
<dbReference type="PROSITE" id="PS52004">
    <property type="entry name" value="KS3_2"/>
    <property type="match status" value="2"/>
</dbReference>
<dbReference type="Pfam" id="PF00698">
    <property type="entry name" value="Acyl_transf_1"/>
    <property type="match status" value="1"/>
</dbReference>
<dbReference type="GO" id="GO:0006633">
    <property type="term" value="P:fatty acid biosynthetic process"/>
    <property type="evidence" value="ECO:0007669"/>
    <property type="project" value="InterPro"/>
</dbReference>
<gene>
    <name evidence="8" type="ORF">Bccel_2229</name>
</gene>
<feature type="domain" description="PKS/mFAS DH" evidence="7">
    <location>
        <begin position="2331"/>
        <end position="2625"/>
    </location>
</feature>
<dbReference type="Gene3D" id="3.40.47.10">
    <property type="match status" value="3"/>
</dbReference>
<dbReference type="SMART" id="SM00825">
    <property type="entry name" value="PKS_KS"/>
    <property type="match status" value="1"/>
</dbReference>
<protein>
    <submittedName>
        <fullName evidence="8">6-deoxyerythronolide-B synthase, 3-oxoacyl-(Acyl-carrier-protein) reductase</fullName>
        <ecNumber evidence="8">1.1.1.100</ecNumber>
        <ecNumber evidence="8">2.3.1.94</ecNumber>
    </submittedName>
</protein>
<accession>A0A0L6JMG5</accession>
<keyword evidence="8" id="KW-0560">Oxidoreductase</keyword>
<comment type="caution">
    <text evidence="8">The sequence shown here is derived from an EMBL/GenBank/DDBJ whole genome shotgun (WGS) entry which is preliminary data.</text>
</comment>
<proteinExistence type="predicted"/>
<dbReference type="Pfam" id="PF00550">
    <property type="entry name" value="PP-binding"/>
    <property type="match status" value="1"/>
</dbReference>
<dbReference type="PANTHER" id="PTHR43775:SF37">
    <property type="entry name" value="SI:DKEY-61P9.11"/>
    <property type="match status" value="1"/>
</dbReference>
<keyword evidence="3 8" id="KW-0808">Transferase</keyword>
<dbReference type="SUPFAM" id="SSF47336">
    <property type="entry name" value="ACP-like"/>
    <property type="match status" value="2"/>
</dbReference>
<dbReference type="RefSeq" id="WP_036947309.1">
    <property type="nucleotide sequence ID" value="NZ_KN050765.1"/>
</dbReference>
<dbReference type="Proteomes" id="UP000036923">
    <property type="component" value="Unassembled WGS sequence"/>
</dbReference>
<dbReference type="InterPro" id="IPR042104">
    <property type="entry name" value="PKS_dehydratase_sf"/>
</dbReference>
<feature type="domain" description="Ketosynthase family 3 (KS3)" evidence="6">
    <location>
        <begin position="8"/>
        <end position="475"/>
    </location>
</feature>
<dbReference type="InterPro" id="IPR014031">
    <property type="entry name" value="Ketoacyl_synth_C"/>
</dbReference>
<dbReference type="EMBL" id="LGTC01000001">
    <property type="protein sequence ID" value="KNY26964.1"/>
    <property type="molecule type" value="Genomic_DNA"/>
</dbReference>
<dbReference type="SMART" id="SM00822">
    <property type="entry name" value="PKS_KR"/>
    <property type="match status" value="1"/>
</dbReference>
<dbReference type="Gene3D" id="3.10.129.110">
    <property type="entry name" value="Polyketide synthase dehydratase"/>
    <property type="match status" value="1"/>
</dbReference>
<dbReference type="InterPro" id="IPR050091">
    <property type="entry name" value="PKS_NRPS_Biosynth_Enz"/>
</dbReference>
<keyword evidence="1" id="KW-0596">Phosphopantetheine</keyword>
<dbReference type="InterPro" id="IPR049900">
    <property type="entry name" value="PKS_mFAS_DH"/>
</dbReference>
<organism evidence="8 9">
    <name type="scientific">Pseudobacteroides cellulosolvens ATCC 35603 = DSM 2933</name>
    <dbReference type="NCBI Taxonomy" id="398512"/>
    <lineage>
        <taxon>Bacteria</taxon>
        <taxon>Bacillati</taxon>
        <taxon>Bacillota</taxon>
        <taxon>Clostridia</taxon>
        <taxon>Eubacteriales</taxon>
        <taxon>Oscillospiraceae</taxon>
        <taxon>Pseudobacteroides</taxon>
    </lineage>
</organism>
<dbReference type="InterPro" id="IPR020841">
    <property type="entry name" value="PKS_Beta-ketoAc_synthase_dom"/>
</dbReference>
<dbReference type="STRING" id="398512.Bccel_2229"/>
<feature type="region of interest" description="C-terminal hotdog fold" evidence="4">
    <location>
        <begin position="2473"/>
        <end position="2625"/>
    </location>
</feature>
<dbReference type="CDD" id="cd00833">
    <property type="entry name" value="PKS"/>
    <property type="match status" value="1"/>
</dbReference>
<dbReference type="GO" id="GO:0005737">
    <property type="term" value="C:cytoplasm"/>
    <property type="evidence" value="ECO:0007669"/>
    <property type="project" value="TreeGrafter"/>
</dbReference>
<dbReference type="InterPro" id="IPR013968">
    <property type="entry name" value="PKS_KR"/>
</dbReference>
<keyword evidence="8" id="KW-0012">Acyltransferase</keyword>
<dbReference type="GO" id="GO:0004316">
    <property type="term" value="F:3-oxoacyl-[acyl-carrier-protein] reductase (NADPH) activity"/>
    <property type="evidence" value="ECO:0007669"/>
    <property type="project" value="UniProtKB-EC"/>
</dbReference>
<feature type="active site" description="Proton acceptor; for dehydratase activity" evidence="4">
    <location>
        <position position="2362"/>
    </location>
</feature>
<dbReference type="Pfam" id="PF08659">
    <property type="entry name" value="KR"/>
    <property type="match status" value="1"/>
</dbReference>
<evidence type="ECO:0000256" key="2">
    <source>
        <dbReference type="ARBA" id="ARBA00022553"/>
    </source>
</evidence>
<dbReference type="InterPro" id="IPR016039">
    <property type="entry name" value="Thiolase-like"/>
</dbReference>
<dbReference type="Gene3D" id="3.30.70.250">
    <property type="entry name" value="Malonyl-CoA ACP transacylase, ACP-binding"/>
    <property type="match status" value="1"/>
</dbReference>
<keyword evidence="2" id="KW-0597">Phosphoprotein</keyword>
<evidence type="ECO:0000259" key="7">
    <source>
        <dbReference type="PROSITE" id="PS52019"/>
    </source>
</evidence>
<evidence type="ECO:0000256" key="4">
    <source>
        <dbReference type="PROSITE-ProRule" id="PRU01363"/>
    </source>
</evidence>
<dbReference type="GO" id="GO:0004312">
    <property type="term" value="F:fatty acid synthase activity"/>
    <property type="evidence" value="ECO:0007669"/>
    <property type="project" value="TreeGrafter"/>
</dbReference>
<dbReference type="Gene3D" id="1.10.1200.10">
    <property type="entry name" value="ACP-like"/>
    <property type="match status" value="2"/>
</dbReference>
<dbReference type="InterPro" id="IPR009081">
    <property type="entry name" value="PP-bd_ACP"/>
</dbReference>
<dbReference type="EC" id="1.1.1.100" evidence="8"/>
<sequence length="2625" mass="292877">MSKYYYPEDRVAIIAMGGLLPDANKIETLWQNILDKKISIREIPERFYNKNIYYKPEFFGKSNKFNKTYTNIAAVPDVLDNTALCRKYKIPPAVAEYMDPNQHATVYCVDQVIQEIKSNITKERTAVILNTSAPGHNFENVVRRTFLQRVESEFLNHPGLKSNPMLHQIEGVFNEMQEKLLEGNLNITEDSTTGYLQNLTAGRISNIFDFQGPSFTVDSACASALTAIAISVSGLLNHEYDLALTGGVEVTLTEVGLVAFSAINALSPDGSYPFDSRANGFVMGLGGGIIALKRLSDAIRDGDQIYSVISGYGQGSDGKGKYIAAPSADGQVRVIKNAVKMAGYSAETIEMIEAHGTGTSVGDVSEITALKNAFSDFGVSRKNYCGVGSIKSNIGHLRNAAGVAGVIKASMALYNKFLPPTANVREVNPNLKIEDSPFYILTEGMNWNEQVSHPRRANVSSFGFGGADYHFCLEEFRGEFVNKSYSFNDKVCEKSDNVRNDSCECQKEALLLSGNTFYEVKESFERFLSFGESETDFGKAAYSNNVKAAAKMKIRVAICASTYDELKEKWSMVCQQMDGNKKMDDGLLLAKGIFIGIEEPVASDTIAFMFPGQASQYPNMLKELYESYPIVKSFYTQVDNIWRANYGYSLMPLIFGDDEDQIFNQLRNTKNTHPAIFLSNMAVYKLLTEAGVKADYMIGHSLGEVTSFYAGEILDLKSAVYMVGERGYCFDEIDQDKRGQMLSVKANKSDVAAIIKENGLHVRIANMNSHVQTIVGGAASEIESFMKLLAQSKITYTLLNVSHAFHTELIKEAAEDFYNKIKDLKFNKPKSKIMACHLKEFYSDIEDKLQDMAGLLKDQITSPVNFIDSIEKLYDEGVRVFIEAGPSNVLTNLAKNILDNKDVKVIPVNFKGKNSSESFKQALAALFAIGVDVSMVPTENMFKTSESICRPKEYACETNSNLLRSVDSITSITNNILSNNDSILYSGVSVGLPGTFKKAFSDDNFDLLFEGTNFIEKLTDEEQNSILDLNVTRLLKTEEVTEFKKISSINEIIKFAGKFGQMDMIEDYLMDEKMLKQTSLAVCAGVAAGYEALKDAGIPLVREYIKTASGSLLPGRLVLPEEMRDNTAIIYANGLFPLDNVITQVSKYTASKFGSEPKMDIINFYSSVISKISDYSSRKLLTDWFNAHYSRLVGKYTEQDIYEFNYNFMTILSSQANNRFAQLIGATGPNLYVNTACSSTASSVSIAEDMLRTGRAGRAIVIGADISSTEAVLPWIGAAFLSIGVLSDSHDLFEAAVPFDDRRNGMILGSGAVGLVIEKETDIEKRGMKGICRILGTHMFNSAGHNSKVDTKRHCIELDRFLLKMESEHGINRADIASKTVYCSHETYSPKNGGCGQMEKRSLEYAFGEKFKDIKVINTKGMTGHTMGASLEEAISAKALQYQNIPPISNYKVEDPDLSGLNLSKGGSYRFQYVLRGVSAFGGNGNYHLLQKVSDGDDRVFDKTIYENWIKRIADSNDAKLSSHGRILVAEAANANYVSKKEDLNSKSINMLGIKEEGYHDSFLESSYRKSLQKSVNNLEESNGSIDNDTLVEHHGCVEEEVLKIYSEITKYPVEMLDTEMELEADLGIDTVKQATIFSMLSERFGLKYDGSIALSNYPTIGHIVRLINSKTEGENKNDKVEGKNTVVSIDSGSGDAILDIISEITMYPKEMLESEMEFEADLGIDTIKQATIFSRVGEMFKIDDPSILNPSRIRTIGSIIQLIESTFGIESEKQSGVNEENKKNYDQLDREDEEQPIADNLERQLCIQVPEVVEENINSKDFEIQKKNVLIIGDNEDTVQKATVFFEKYTDNLHCLNFMYPMDTEDIEKKVKELAWKSIEVIIDLTHIGLNVDVSNLSETDEDKYLTLSSQIRFAFYKSLSEAVKKPEVRIIAAVAMDGSFGFANKSDVIPDPFYGAICGFYKGLGKEWTECKVKVLDIGGFGEKVLDNEALAKIIDEIEACGSSLETGYINNKRVVIKLDNLDRADLKNDLQINDGHFLITGGGNGITAEIIRKLSNEMTGKFTIIGRTSLPSDIDKISKLDASSLEKKKIEIRDALLEKGIKATPLEVQKEYNKILKSISVYTVMNELKSKNCSVLYINCDVRDGDKLKAAIKSAANVHGPVNVVIHAAGVEKSNMLDKKTEEEFNEVFSIKTKGLCNLYRFLDKEQLKVIIGFSSISGRFGNEAQLDYCSANNFITSFMSMVGKENKKVQALSIAWSGWKDIGMAWRNEFVKTNSEELGIHLIEPDRGAHEFINVLTSRINAAEVVISRGLSSFKDFTVIKESTFKTPFIDWITKKDKKVDKVYKVLSVKRDPIIKNHLLGETPLMPAVGFMEICAEFHSLLHGRKNQYCFRDITLTNPLKLHRENSQEISMIPRQLGEEGSYKATFYNYFQPKNMEGRFIELNRMEIYNSSGSYGDLEYLKNIEDGNMKEFTVRDLLAGQANSIKNGIGFGPLFMDDNCKKFNKAKFNDNSIVYSILLSEEQITNKQYNLDNLLINPVFMDSLMQACGIHSAESSGRVHLPWKIQEFGVVNVPRTLGSYRVYGKLLNENDDMKTYDVIMYNENDDVNYYAKGVIVRRINS</sequence>
<feature type="region of interest" description="N-terminal hotdog fold" evidence="4">
    <location>
        <begin position="2331"/>
        <end position="2459"/>
    </location>
</feature>
<dbReference type="PROSITE" id="PS00606">
    <property type="entry name" value="KS3_1"/>
    <property type="match status" value="2"/>
</dbReference>
<dbReference type="GO" id="GO:0071770">
    <property type="term" value="P:DIM/DIP cell wall layer assembly"/>
    <property type="evidence" value="ECO:0007669"/>
    <property type="project" value="TreeGrafter"/>
</dbReference>
<dbReference type="InterPro" id="IPR036291">
    <property type="entry name" value="NAD(P)-bd_dom_sf"/>
</dbReference>
<dbReference type="InterPro" id="IPR014043">
    <property type="entry name" value="Acyl_transferase_dom"/>
</dbReference>
<dbReference type="PATRIC" id="fig|398512.5.peg.2324"/>
<dbReference type="SUPFAM" id="SSF52151">
    <property type="entry name" value="FabD/lysophospholipase-like"/>
    <property type="match status" value="1"/>
</dbReference>
<dbReference type="OrthoDB" id="9765680at2"/>
<dbReference type="PROSITE" id="PS50075">
    <property type="entry name" value="CARRIER"/>
    <property type="match status" value="2"/>
</dbReference>